<dbReference type="EMBL" id="ANOF01000125">
    <property type="protein sequence ID" value="EMI25451.1"/>
    <property type="molecule type" value="Genomic_DNA"/>
</dbReference>
<dbReference type="AlphaFoldDB" id="M5S1Y2"/>
<accession>M5S1Y2</accession>
<proteinExistence type="predicted"/>
<organism evidence="1 2">
    <name type="scientific">Rhodopirellula europaea SH398</name>
    <dbReference type="NCBI Taxonomy" id="1263868"/>
    <lineage>
        <taxon>Bacteria</taxon>
        <taxon>Pseudomonadati</taxon>
        <taxon>Planctomycetota</taxon>
        <taxon>Planctomycetia</taxon>
        <taxon>Pirellulales</taxon>
        <taxon>Pirellulaceae</taxon>
        <taxon>Rhodopirellula</taxon>
    </lineage>
</organism>
<evidence type="ECO:0000313" key="2">
    <source>
        <dbReference type="Proteomes" id="UP000011996"/>
    </source>
</evidence>
<dbReference type="STRING" id="1263868.RESH_03951"/>
<comment type="caution">
    <text evidence="1">The sequence shown here is derived from an EMBL/GenBank/DDBJ whole genome shotgun (WGS) entry which is preliminary data.</text>
</comment>
<name>M5S1Y2_9BACT</name>
<gene>
    <name evidence="1" type="ORF">RESH_03951</name>
</gene>
<evidence type="ECO:0000313" key="1">
    <source>
        <dbReference type="EMBL" id="EMI25451.1"/>
    </source>
</evidence>
<reference evidence="1 2" key="1">
    <citation type="journal article" date="2013" name="Mar. Genomics">
        <title>Expression of sulfatases in Rhodopirellula baltica and the diversity of sulfatases in the genus Rhodopirellula.</title>
        <authorList>
            <person name="Wegner C.E."/>
            <person name="Richter-Heitmann T."/>
            <person name="Klindworth A."/>
            <person name="Klockow C."/>
            <person name="Richter M."/>
            <person name="Achstetter T."/>
            <person name="Glockner F.O."/>
            <person name="Harder J."/>
        </authorList>
    </citation>
    <scope>NUCLEOTIDE SEQUENCE [LARGE SCALE GENOMIC DNA]</scope>
    <source>
        <strain evidence="1 2">SH398</strain>
    </source>
</reference>
<sequence>MDIANWQLQVGETGDLPSRKHFAIRNEQFALCNPLTTIPMGEVAASRPGLVLRLPPRAKYVGSFGVICPRSLWMGPSE</sequence>
<protein>
    <submittedName>
        <fullName evidence="1">Uncharacterized protein</fullName>
    </submittedName>
</protein>
<dbReference type="Proteomes" id="UP000011996">
    <property type="component" value="Unassembled WGS sequence"/>
</dbReference>
<dbReference type="PATRIC" id="fig|1263868.3.peg.4269"/>